<organism evidence="7 8">
    <name type="scientific">Kribbella sandramycini</name>
    <dbReference type="NCBI Taxonomy" id="60450"/>
    <lineage>
        <taxon>Bacteria</taxon>
        <taxon>Bacillati</taxon>
        <taxon>Actinomycetota</taxon>
        <taxon>Actinomycetes</taxon>
        <taxon>Propionibacteriales</taxon>
        <taxon>Kribbellaceae</taxon>
        <taxon>Kribbella</taxon>
    </lineage>
</organism>
<dbReference type="Proteomes" id="UP000553957">
    <property type="component" value="Unassembled WGS sequence"/>
</dbReference>
<evidence type="ECO:0000313" key="8">
    <source>
        <dbReference type="Proteomes" id="UP000553957"/>
    </source>
</evidence>
<dbReference type="RefSeq" id="WP_171672994.1">
    <property type="nucleotide sequence ID" value="NZ_BAAAGT010000002.1"/>
</dbReference>
<evidence type="ECO:0000256" key="2">
    <source>
        <dbReference type="ARBA" id="ARBA00023015"/>
    </source>
</evidence>
<accession>A0A841SJR7</accession>
<keyword evidence="4" id="KW-0804">Transcription</keyword>
<dbReference type="SUPFAM" id="SSF48452">
    <property type="entry name" value="TPR-like"/>
    <property type="match status" value="2"/>
</dbReference>
<dbReference type="EMBL" id="JACHKF010000001">
    <property type="protein sequence ID" value="MBB6569673.1"/>
    <property type="molecule type" value="Genomic_DNA"/>
</dbReference>
<dbReference type="PROSITE" id="PS51755">
    <property type="entry name" value="OMPR_PHOB"/>
    <property type="match status" value="1"/>
</dbReference>
<dbReference type="SUPFAM" id="SSF52540">
    <property type="entry name" value="P-loop containing nucleoside triphosphate hydrolases"/>
    <property type="match status" value="1"/>
</dbReference>
<evidence type="ECO:0000256" key="5">
    <source>
        <dbReference type="PROSITE-ProRule" id="PRU01091"/>
    </source>
</evidence>
<evidence type="ECO:0000256" key="3">
    <source>
        <dbReference type="ARBA" id="ARBA00023125"/>
    </source>
</evidence>
<dbReference type="InterPro" id="IPR051677">
    <property type="entry name" value="AfsR-DnrI-RedD_regulator"/>
</dbReference>
<proteinExistence type="inferred from homology"/>
<evidence type="ECO:0000256" key="4">
    <source>
        <dbReference type="ARBA" id="ARBA00023163"/>
    </source>
</evidence>
<keyword evidence="2" id="KW-0805">Transcription regulation</keyword>
<keyword evidence="3 5" id="KW-0238">DNA-binding</keyword>
<dbReference type="InterPro" id="IPR011990">
    <property type="entry name" value="TPR-like_helical_dom_sf"/>
</dbReference>
<dbReference type="Gene3D" id="3.40.50.300">
    <property type="entry name" value="P-loop containing nucleotide triphosphate hydrolases"/>
    <property type="match status" value="1"/>
</dbReference>
<name>A0A841SJR7_9ACTN</name>
<dbReference type="PANTHER" id="PTHR35807">
    <property type="entry name" value="TRANSCRIPTIONAL REGULATOR REDD-RELATED"/>
    <property type="match status" value="1"/>
</dbReference>
<evidence type="ECO:0000259" key="6">
    <source>
        <dbReference type="PROSITE" id="PS51755"/>
    </source>
</evidence>
<protein>
    <submittedName>
        <fullName evidence="7">DNA-binding SARP family transcriptional activator</fullName>
    </submittedName>
</protein>
<evidence type="ECO:0000313" key="7">
    <source>
        <dbReference type="EMBL" id="MBB6569673.1"/>
    </source>
</evidence>
<dbReference type="Pfam" id="PF00931">
    <property type="entry name" value="NB-ARC"/>
    <property type="match status" value="1"/>
</dbReference>
<dbReference type="GO" id="GO:0006355">
    <property type="term" value="P:regulation of DNA-templated transcription"/>
    <property type="evidence" value="ECO:0007669"/>
    <property type="project" value="InterPro"/>
</dbReference>
<dbReference type="Gene3D" id="1.10.10.10">
    <property type="entry name" value="Winged helix-like DNA-binding domain superfamily/Winged helix DNA-binding domain"/>
    <property type="match status" value="2"/>
</dbReference>
<dbReference type="InterPro" id="IPR016032">
    <property type="entry name" value="Sig_transdc_resp-reg_C-effctor"/>
</dbReference>
<feature type="domain" description="OmpR/PhoB-type" evidence="6">
    <location>
        <begin position="1"/>
        <end position="93"/>
    </location>
</feature>
<sequence>MIQVLEIRLLGPLEISLNEEVVTLPGRRLAALVTILALSANRPVPVDVIADRLWGEEPPRHIKETLHTYIARVRRLLGDDAVETRSAGYQLRIDPDRVDAARLADLVRQAQQETGDAVKRTLLETAAKLWRDTPFTSAAASDWLTTGESARLTEIYLSAIEQRIDLDLASERYSGLSTELQQLISRHPLREPLWARLIAVLRLTGRTAEALEQYDKVRTLVADELGVDPAPALQQEFARLIADSADQPVVTAPPAAAEIGPPRQLPPDLRRFTGRADEARRLDEILRDSPANRPTIVTLTGPGGIGKTSLAVHWAHRVQDRFPDGQLFVDLRGFAAETPVSAGAALLAFLRALHVAPAQIPAETAERTALFRTLTADRRLFLLLDNARNAEQVRALLPSSGSVVLVTSRNQLRSLGSTAGAFDLTVAPMPRAHAVELLTAAVGTERVAAEFPAVAELADRCAGLPLALAVAAESARRTPERPLAELVNALADDQHALDVFADPDDDQGDLRRVLSWSYEALEPETARLFRLLGLLPGVPINVQTACALLDSNPVQARRRLGQLSAGNLIQQAQHGLFQWHDLIRVYAAELTVQSDAEETRRAAVGRALEWYLHTVQNAALAADTAESRSYLACSAHQPLTFADSAAAMSWLWSEHPNFTAWIRLAITYGFDDYAWRLPWRLNKFLNRAYLVTEAVEASRLAVDAAERLGDPRARYLTWNCHGVAELRAGRTDSSADSTRRAIQIAQDCGDIAAEVGFRTNLAHVLWNGGDLDLALTELELAQAAATRYTQPSDEPIPLPRVHLPMATGALSFLLGRLDVAKPQVELAVRLARSEGNWYLEALNLVNLAELHETLGDDARAGFHAGEALERLQGFRAPPSLFGALAVQARVAARAGRRDDAVALARRALGHLPKAHPRGEQIRELLRSLTS</sequence>
<dbReference type="CDD" id="cd15831">
    <property type="entry name" value="BTAD"/>
    <property type="match status" value="1"/>
</dbReference>
<dbReference type="AlphaFoldDB" id="A0A841SJR7"/>
<dbReference type="Gene3D" id="1.25.40.10">
    <property type="entry name" value="Tetratricopeptide repeat domain"/>
    <property type="match status" value="2"/>
</dbReference>
<dbReference type="InterPro" id="IPR005158">
    <property type="entry name" value="BTAD"/>
</dbReference>
<comment type="caution">
    <text evidence="7">The sequence shown here is derived from an EMBL/GenBank/DDBJ whole genome shotgun (WGS) entry which is preliminary data.</text>
</comment>
<dbReference type="SMART" id="SM01043">
    <property type="entry name" value="BTAD"/>
    <property type="match status" value="1"/>
</dbReference>
<dbReference type="InterPro" id="IPR001867">
    <property type="entry name" value="OmpR/PhoB-type_DNA-bd"/>
</dbReference>
<dbReference type="GO" id="GO:0043531">
    <property type="term" value="F:ADP binding"/>
    <property type="evidence" value="ECO:0007669"/>
    <property type="project" value="InterPro"/>
</dbReference>
<reference evidence="7 8" key="1">
    <citation type="submission" date="2020-08" db="EMBL/GenBank/DDBJ databases">
        <title>Sequencing the genomes of 1000 actinobacteria strains.</title>
        <authorList>
            <person name="Klenk H.-P."/>
        </authorList>
    </citation>
    <scope>NUCLEOTIDE SEQUENCE [LARGE SCALE GENOMIC DNA]</scope>
    <source>
        <strain evidence="7 8">DSM 15626</strain>
    </source>
</reference>
<dbReference type="SUPFAM" id="SSF46894">
    <property type="entry name" value="C-terminal effector domain of the bipartite response regulators"/>
    <property type="match status" value="1"/>
</dbReference>
<gene>
    <name evidence="7" type="ORF">HNR71_005310</name>
</gene>
<dbReference type="InterPro" id="IPR027417">
    <property type="entry name" value="P-loop_NTPase"/>
</dbReference>
<feature type="DNA-binding region" description="OmpR/PhoB-type" evidence="5">
    <location>
        <begin position="1"/>
        <end position="93"/>
    </location>
</feature>
<dbReference type="SMART" id="SM00862">
    <property type="entry name" value="Trans_reg_C"/>
    <property type="match status" value="1"/>
</dbReference>
<dbReference type="InterPro" id="IPR036388">
    <property type="entry name" value="WH-like_DNA-bd_sf"/>
</dbReference>
<dbReference type="Pfam" id="PF03704">
    <property type="entry name" value="BTAD"/>
    <property type="match status" value="1"/>
</dbReference>
<comment type="similarity">
    <text evidence="1">Belongs to the AfsR/DnrI/RedD regulatory family.</text>
</comment>
<evidence type="ECO:0000256" key="1">
    <source>
        <dbReference type="ARBA" id="ARBA00005820"/>
    </source>
</evidence>
<dbReference type="PRINTS" id="PR00364">
    <property type="entry name" value="DISEASERSIST"/>
</dbReference>
<dbReference type="PANTHER" id="PTHR35807:SF1">
    <property type="entry name" value="TRANSCRIPTIONAL REGULATOR REDD"/>
    <property type="match status" value="1"/>
</dbReference>
<dbReference type="GO" id="GO:0000160">
    <property type="term" value="P:phosphorelay signal transduction system"/>
    <property type="evidence" value="ECO:0007669"/>
    <property type="project" value="InterPro"/>
</dbReference>
<dbReference type="GO" id="GO:0003677">
    <property type="term" value="F:DNA binding"/>
    <property type="evidence" value="ECO:0007669"/>
    <property type="project" value="UniProtKB-UniRule"/>
</dbReference>
<dbReference type="InterPro" id="IPR002182">
    <property type="entry name" value="NB-ARC"/>
</dbReference>